<proteinExistence type="predicted"/>
<dbReference type="Proteomes" id="UP001057402">
    <property type="component" value="Chromosome 2"/>
</dbReference>
<dbReference type="EMBL" id="CM042881">
    <property type="protein sequence ID" value="KAI4386288.1"/>
    <property type="molecule type" value="Genomic_DNA"/>
</dbReference>
<name>A0ACB9S6K2_9MYRT</name>
<comment type="caution">
    <text evidence="1">The sequence shown here is derived from an EMBL/GenBank/DDBJ whole genome shotgun (WGS) entry which is preliminary data.</text>
</comment>
<evidence type="ECO:0000313" key="1">
    <source>
        <dbReference type="EMBL" id="KAI4386288.1"/>
    </source>
</evidence>
<protein>
    <submittedName>
        <fullName evidence="1">Uncharacterized protein</fullName>
    </submittedName>
</protein>
<evidence type="ECO:0000313" key="2">
    <source>
        <dbReference type="Proteomes" id="UP001057402"/>
    </source>
</evidence>
<accession>A0ACB9S6K2</accession>
<sequence>MAHRGNTSSSFLYYLEDLAFPGVHLLFFVAVLLLVLSSSLYLSYSSLLDDFSSTFRLLLITCPILLLLLLHLLSSSDDLLVHLPSLLSLPDKDSLHRAGGSPWGVAVVLVLLLFMVSHRSALLERWFPLLAGR</sequence>
<keyword evidence="2" id="KW-1185">Reference proteome</keyword>
<gene>
    <name evidence="1" type="ORF">MLD38_004233</name>
</gene>
<organism evidence="1 2">
    <name type="scientific">Melastoma candidum</name>
    <dbReference type="NCBI Taxonomy" id="119954"/>
    <lineage>
        <taxon>Eukaryota</taxon>
        <taxon>Viridiplantae</taxon>
        <taxon>Streptophyta</taxon>
        <taxon>Embryophyta</taxon>
        <taxon>Tracheophyta</taxon>
        <taxon>Spermatophyta</taxon>
        <taxon>Magnoliopsida</taxon>
        <taxon>eudicotyledons</taxon>
        <taxon>Gunneridae</taxon>
        <taxon>Pentapetalae</taxon>
        <taxon>rosids</taxon>
        <taxon>malvids</taxon>
        <taxon>Myrtales</taxon>
        <taxon>Melastomataceae</taxon>
        <taxon>Melastomatoideae</taxon>
        <taxon>Melastomateae</taxon>
        <taxon>Melastoma</taxon>
    </lineage>
</organism>
<reference evidence="2" key="1">
    <citation type="journal article" date="2023" name="Front. Plant Sci.">
        <title>Chromosomal-level genome assembly of Melastoma candidum provides insights into trichome evolution.</title>
        <authorList>
            <person name="Zhong Y."/>
            <person name="Wu W."/>
            <person name="Sun C."/>
            <person name="Zou P."/>
            <person name="Liu Y."/>
            <person name="Dai S."/>
            <person name="Zhou R."/>
        </authorList>
    </citation>
    <scope>NUCLEOTIDE SEQUENCE [LARGE SCALE GENOMIC DNA]</scope>
</reference>